<proteinExistence type="predicted"/>
<protein>
    <submittedName>
        <fullName evidence="1">Uncharacterized protein</fullName>
    </submittedName>
</protein>
<comment type="caution">
    <text evidence="1">The sequence shown here is derived from an EMBL/GenBank/DDBJ whole genome shotgun (WGS) entry which is preliminary data.</text>
</comment>
<dbReference type="AlphaFoldDB" id="A0A7L5A1D6"/>
<evidence type="ECO:0000313" key="2">
    <source>
        <dbReference type="Proteomes" id="UP000326380"/>
    </source>
</evidence>
<keyword evidence="2" id="KW-1185">Reference proteome</keyword>
<organism evidence="1 2">
    <name type="scientific">Hymenobacter busanensis</name>
    <dbReference type="NCBI Taxonomy" id="2607656"/>
    <lineage>
        <taxon>Bacteria</taxon>
        <taxon>Pseudomonadati</taxon>
        <taxon>Bacteroidota</taxon>
        <taxon>Cytophagia</taxon>
        <taxon>Cytophagales</taxon>
        <taxon>Hymenobacteraceae</taxon>
        <taxon>Hymenobacter</taxon>
    </lineage>
</organism>
<evidence type="ECO:0000313" key="1">
    <source>
        <dbReference type="EMBL" id="KAA9339424.1"/>
    </source>
</evidence>
<reference evidence="1 2" key="1">
    <citation type="submission" date="2019-09" db="EMBL/GenBank/DDBJ databases">
        <title>Genome sequence of Hymenobacter sp. M3.</title>
        <authorList>
            <person name="Srinivasan S."/>
        </authorList>
    </citation>
    <scope>NUCLEOTIDE SEQUENCE [LARGE SCALE GENOMIC DNA]</scope>
    <source>
        <strain evidence="1 2">M3</strain>
    </source>
</reference>
<dbReference type="EMBL" id="VTWU01000001">
    <property type="protein sequence ID" value="KAA9339424.1"/>
    <property type="molecule type" value="Genomic_DNA"/>
</dbReference>
<name>A0A7L5A1D6_9BACT</name>
<dbReference type="InterPro" id="IPR046909">
    <property type="entry name" value="cREC_REC"/>
</dbReference>
<gene>
    <name evidence="1" type="ORF">F0P96_02045</name>
</gene>
<accession>A0A7L5A1D6</accession>
<sequence>MGVTTTVLLLPTPAPYKLYLDDLRTPRSSGWVVVRSFEEFVATIKRLGVPEEISFDHDLGWDEVLNCERKSGYDCAKWLVEQELLVPRFNVHSANPVGAANIRGLLGNYARFREDGADR</sequence>
<dbReference type="Proteomes" id="UP000326380">
    <property type="component" value="Unassembled WGS sequence"/>
</dbReference>
<dbReference type="Pfam" id="PF20274">
    <property type="entry name" value="cREC_REC"/>
    <property type="match status" value="1"/>
</dbReference>